<dbReference type="GO" id="GO:0004497">
    <property type="term" value="F:monooxygenase activity"/>
    <property type="evidence" value="ECO:0007669"/>
    <property type="project" value="UniProtKB-KW"/>
</dbReference>
<reference evidence="2" key="1">
    <citation type="journal article" date="2010" name="Appl. Environ. Microbiol.">
        <title>Methanotrophic communities in brazilian ferralsols from naturally forested, afforested, and agricultural sites.</title>
        <authorList>
            <person name="Dorr N."/>
            <person name="Glaser B."/>
            <person name="Kolb S."/>
        </authorList>
    </citation>
    <scope>NUCLEOTIDE SEQUENCE</scope>
</reference>
<sequence>GLGLLGRLEGPPHVADRSADHAGHLPGGRPIFLLGAFPAADRRNVPLCRPTLRGMARPLHQFLGLDILSGQLHLADLAGPAGAVPRHRPAAQQELYHHRDCRLDGLFAAPLSEQLGDPCTVPSADRAIWRADELGRRHRLPQRSYLDARIHKNYRTWHDAYLR</sequence>
<organism evidence="2">
    <name type="scientific">uncultured methanotrophic bacterium</name>
    <dbReference type="NCBI Taxonomy" id="288814"/>
    <lineage>
        <taxon>Bacteria</taxon>
        <taxon>environmental samples</taxon>
    </lineage>
</organism>
<proteinExistence type="predicted"/>
<dbReference type="EMBL" id="FN394182">
    <property type="protein sequence ID" value="CAZ15783.1"/>
    <property type="molecule type" value="Genomic_DNA"/>
</dbReference>
<feature type="region of interest" description="Disordered" evidence="1">
    <location>
        <begin position="1"/>
        <end position="21"/>
    </location>
</feature>
<gene>
    <name evidence="2" type="primary">pmoA</name>
</gene>
<feature type="non-terminal residue" evidence="2">
    <location>
        <position position="1"/>
    </location>
</feature>
<evidence type="ECO:0000256" key="1">
    <source>
        <dbReference type="SAM" id="MobiDB-lite"/>
    </source>
</evidence>
<name>C4R9U8_9BACT</name>
<protein>
    <submittedName>
        <fullName evidence="2">Particulate methane monooxygenase subunit A</fullName>
    </submittedName>
</protein>
<accession>C4R9U8</accession>
<evidence type="ECO:0000313" key="2">
    <source>
        <dbReference type="EMBL" id="CAZ15783.1"/>
    </source>
</evidence>
<keyword evidence="2" id="KW-0503">Monooxygenase</keyword>
<dbReference type="AlphaFoldDB" id="C4R9U8"/>
<keyword evidence="2" id="KW-0560">Oxidoreductase</keyword>